<dbReference type="CDD" id="cd17321">
    <property type="entry name" value="MFS_MMR_MDR_like"/>
    <property type="match status" value="1"/>
</dbReference>
<feature type="transmembrane region" description="Helical" evidence="8">
    <location>
        <begin position="56"/>
        <end position="74"/>
    </location>
</feature>
<proteinExistence type="inferred from homology"/>
<evidence type="ECO:0000256" key="2">
    <source>
        <dbReference type="ARBA" id="ARBA00008537"/>
    </source>
</evidence>
<dbReference type="STRING" id="35755.UL82_04025"/>
<feature type="transmembrane region" description="Helical" evidence="8">
    <location>
        <begin position="443"/>
        <end position="461"/>
    </location>
</feature>
<feature type="transmembrane region" description="Helical" evidence="8">
    <location>
        <begin position="86"/>
        <end position="109"/>
    </location>
</feature>
<dbReference type="Gene3D" id="1.20.1250.20">
    <property type="entry name" value="MFS general substrate transporter like domains"/>
    <property type="match status" value="1"/>
</dbReference>
<dbReference type="Gene3D" id="1.20.1720.10">
    <property type="entry name" value="Multidrug resistance protein D"/>
    <property type="match status" value="1"/>
</dbReference>
<reference evidence="11 13" key="2">
    <citation type="submission" date="2018-12" db="EMBL/GenBank/DDBJ databases">
        <authorList>
            <consortium name="Pathogen Informatics"/>
        </authorList>
    </citation>
    <scope>NUCLEOTIDE SEQUENCE [LARGE SCALE GENOMIC DNA]</scope>
    <source>
        <strain evidence="11 13">NCTC949</strain>
    </source>
</reference>
<evidence type="ECO:0000313" key="12">
    <source>
        <dbReference type="Proteomes" id="UP000033457"/>
    </source>
</evidence>
<dbReference type="PROSITE" id="PS50850">
    <property type="entry name" value="MFS"/>
    <property type="match status" value="1"/>
</dbReference>
<comment type="similarity">
    <text evidence="2">Belongs to the major facilitator superfamily. EmrB family.</text>
</comment>
<dbReference type="FunFam" id="1.20.1720.10:FF:000021">
    <property type="entry name" value="Drug resistance transporter, EmrB/QacA subfamily"/>
    <property type="match status" value="1"/>
</dbReference>
<dbReference type="PRINTS" id="PR01036">
    <property type="entry name" value="TCRTETB"/>
</dbReference>
<feature type="transmembrane region" description="Helical" evidence="8">
    <location>
        <begin position="366"/>
        <end position="385"/>
    </location>
</feature>
<feature type="transmembrane region" description="Helical" evidence="8">
    <location>
        <begin position="231"/>
        <end position="250"/>
    </location>
</feature>
<sequence length="463" mass="49657">MARVKEIPALPMPEKDAWPALIALCIGFFMILLDQTIVAVATPMLQESFSASYNQIIWVTSAYLLTFAVPLLVTGRLGDRYGPKNIYILGMVIFTISSLACGFASNIYVLIVARVVQGVGAALLTPQTMSVINRIFARQRRGAALGVWGIVGGLASLAGPLLGGFITQTLGWEWIFFINVPIGVVSVISVWWLVPDFLKTTRKIDPLSIALSIIAVFTIVFALQQGEEANWAWWIWALLGLGIAVSYIFVRQQSQAELRGNDPLMPLSLFTMKNFSMGTIGIITMGFMVAGTPLPLMLFLQQIHGLSALSAGLMIVPQAVVGIILSPIVGRMADHYSPNVLATIGFGTSAVVMFLLFIVMTVHADLWTIPVVMFLLGVSTCFVWSPNSTATMRDLPPLSMGVGSGVYNTARQVGSVTGSAAIGAVLQWRIGAGDAGAAYGQSMLLAGIVLAIGALAAWRAYRL</sequence>
<keyword evidence="3" id="KW-0813">Transport</keyword>
<dbReference type="Proteomes" id="UP000033457">
    <property type="component" value="Chromosome"/>
</dbReference>
<feature type="transmembrane region" description="Helical" evidence="8">
    <location>
        <begin position="275"/>
        <end position="300"/>
    </location>
</feature>
<evidence type="ECO:0000256" key="5">
    <source>
        <dbReference type="ARBA" id="ARBA00022692"/>
    </source>
</evidence>
<protein>
    <submittedName>
        <fullName evidence="10">Drug resistance transporter, EmrB/QacA subfamily</fullName>
    </submittedName>
    <submittedName>
        <fullName evidence="11">Major facilitator family transmembrane efflux protein</fullName>
    </submittedName>
</protein>
<evidence type="ECO:0000259" key="9">
    <source>
        <dbReference type="PROSITE" id="PS50850"/>
    </source>
</evidence>
<dbReference type="GO" id="GO:0005886">
    <property type="term" value="C:plasma membrane"/>
    <property type="evidence" value="ECO:0007669"/>
    <property type="project" value="UniProtKB-SubCell"/>
</dbReference>
<evidence type="ECO:0000313" key="13">
    <source>
        <dbReference type="Proteomes" id="UP000271380"/>
    </source>
</evidence>
<evidence type="ECO:0000256" key="3">
    <source>
        <dbReference type="ARBA" id="ARBA00022448"/>
    </source>
</evidence>
<feature type="domain" description="Major facilitator superfamily (MFS) profile" evidence="9">
    <location>
        <begin position="20"/>
        <end position="463"/>
    </location>
</feature>
<dbReference type="AlphaFoldDB" id="A0A0F6R001"/>
<dbReference type="InterPro" id="IPR004638">
    <property type="entry name" value="EmrB-like"/>
</dbReference>
<dbReference type="PANTHER" id="PTHR42718">
    <property type="entry name" value="MAJOR FACILITATOR SUPERFAMILY MULTIDRUG TRANSPORTER MFSC"/>
    <property type="match status" value="1"/>
</dbReference>
<keyword evidence="12" id="KW-1185">Reference proteome</keyword>
<feature type="transmembrane region" description="Helical" evidence="8">
    <location>
        <begin position="21"/>
        <end position="44"/>
    </location>
</feature>
<dbReference type="InterPro" id="IPR011701">
    <property type="entry name" value="MFS"/>
</dbReference>
<evidence type="ECO:0000256" key="4">
    <source>
        <dbReference type="ARBA" id="ARBA00022475"/>
    </source>
</evidence>
<comment type="subcellular location">
    <subcellularLocation>
        <location evidence="1">Cell membrane</location>
        <topology evidence="1">Multi-pass membrane protein</topology>
    </subcellularLocation>
</comment>
<accession>A0A0F6R001</accession>
<keyword evidence="7 8" id="KW-0472">Membrane</keyword>
<reference evidence="10 12" key="1">
    <citation type="journal article" date="2015" name="Genome Announc.">
        <title>Complete Genome Sequence of Corynebacterium kutscheri DSM 20755, a Corynebacterial Type Strain with Remarkably Low G+C Content of Chromosomal DNA.</title>
        <authorList>
            <person name="Ruckert C."/>
            <person name="Albersmeier A."/>
            <person name="Winkler A."/>
            <person name="Tauch A."/>
        </authorList>
    </citation>
    <scope>NUCLEOTIDE SEQUENCE [LARGE SCALE GENOMIC DNA]</scope>
    <source>
        <strain evidence="10 12">DSM 20755</strain>
    </source>
</reference>
<name>A0A0F6R001_9CORY</name>
<evidence type="ECO:0000256" key="6">
    <source>
        <dbReference type="ARBA" id="ARBA00022989"/>
    </source>
</evidence>
<feature type="transmembrane region" description="Helical" evidence="8">
    <location>
        <begin position="306"/>
        <end position="328"/>
    </location>
</feature>
<evidence type="ECO:0000313" key="10">
    <source>
        <dbReference type="EMBL" id="AKE41010.1"/>
    </source>
</evidence>
<evidence type="ECO:0000256" key="8">
    <source>
        <dbReference type="SAM" id="Phobius"/>
    </source>
</evidence>
<dbReference type="KEGG" id="cku:UL82_04025"/>
<dbReference type="RefSeq" id="WP_052735860.1">
    <property type="nucleotide sequence ID" value="NZ_CP011312.1"/>
</dbReference>
<dbReference type="PANTHER" id="PTHR42718:SF46">
    <property type="entry name" value="BLR6921 PROTEIN"/>
    <property type="match status" value="1"/>
</dbReference>
<gene>
    <name evidence="11" type="primary">emrB</name>
    <name evidence="11" type="ORF">NCTC949_01370</name>
    <name evidence="10" type="ORF">UL82_04025</name>
</gene>
<dbReference type="InterPro" id="IPR036259">
    <property type="entry name" value="MFS_trans_sf"/>
</dbReference>
<evidence type="ECO:0000256" key="7">
    <source>
        <dbReference type="ARBA" id="ARBA00023136"/>
    </source>
</evidence>
<feature type="transmembrane region" description="Helical" evidence="8">
    <location>
        <begin position="206"/>
        <end position="225"/>
    </location>
</feature>
<dbReference type="HOGENOM" id="CLU_000960_28_1_11"/>
<dbReference type="EMBL" id="CP011312">
    <property type="protein sequence ID" value="AKE41010.1"/>
    <property type="molecule type" value="Genomic_DNA"/>
</dbReference>
<keyword evidence="4" id="KW-1003">Cell membrane</keyword>
<dbReference type="EMBL" id="LR134377">
    <property type="protein sequence ID" value="VEH06900.1"/>
    <property type="molecule type" value="Genomic_DNA"/>
</dbReference>
<evidence type="ECO:0000256" key="1">
    <source>
        <dbReference type="ARBA" id="ARBA00004651"/>
    </source>
</evidence>
<dbReference type="SUPFAM" id="SSF103473">
    <property type="entry name" value="MFS general substrate transporter"/>
    <property type="match status" value="2"/>
</dbReference>
<feature type="transmembrane region" description="Helical" evidence="8">
    <location>
        <begin position="340"/>
        <end position="360"/>
    </location>
</feature>
<feature type="transmembrane region" description="Helical" evidence="8">
    <location>
        <begin position="115"/>
        <end position="136"/>
    </location>
</feature>
<dbReference type="Pfam" id="PF07690">
    <property type="entry name" value="MFS_1"/>
    <property type="match status" value="2"/>
</dbReference>
<dbReference type="Proteomes" id="UP000271380">
    <property type="component" value="Chromosome"/>
</dbReference>
<feature type="transmembrane region" description="Helical" evidence="8">
    <location>
        <begin position="174"/>
        <end position="194"/>
    </location>
</feature>
<dbReference type="InterPro" id="IPR020846">
    <property type="entry name" value="MFS_dom"/>
</dbReference>
<keyword evidence="6 8" id="KW-1133">Transmembrane helix</keyword>
<evidence type="ECO:0000313" key="11">
    <source>
        <dbReference type="EMBL" id="VEH06900.1"/>
    </source>
</evidence>
<dbReference type="NCBIfam" id="TIGR00711">
    <property type="entry name" value="efflux_EmrB"/>
    <property type="match status" value="1"/>
</dbReference>
<feature type="transmembrane region" description="Helical" evidence="8">
    <location>
        <begin position="143"/>
        <end position="162"/>
    </location>
</feature>
<keyword evidence="5 8" id="KW-0812">Transmembrane</keyword>
<dbReference type="GO" id="GO:0022857">
    <property type="term" value="F:transmembrane transporter activity"/>
    <property type="evidence" value="ECO:0007669"/>
    <property type="project" value="InterPro"/>
</dbReference>
<organism evidence="10 12">
    <name type="scientific">Corynebacterium kutscheri</name>
    <dbReference type="NCBI Taxonomy" id="35755"/>
    <lineage>
        <taxon>Bacteria</taxon>
        <taxon>Bacillati</taxon>
        <taxon>Actinomycetota</taxon>
        <taxon>Actinomycetes</taxon>
        <taxon>Mycobacteriales</taxon>
        <taxon>Corynebacteriaceae</taxon>
        <taxon>Corynebacterium</taxon>
    </lineage>
</organism>